<protein>
    <submittedName>
        <fullName evidence="3">YciI family protein</fullName>
    </submittedName>
</protein>
<dbReference type="InterPro" id="IPR005545">
    <property type="entry name" value="YCII"/>
</dbReference>
<dbReference type="Pfam" id="PF03795">
    <property type="entry name" value="YCII"/>
    <property type="match status" value="1"/>
</dbReference>
<evidence type="ECO:0000313" key="4">
    <source>
        <dbReference type="Proteomes" id="UP001589707"/>
    </source>
</evidence>
<feature type="domain" description="YCII-related" evidence="2">
    <location>
        <begin position="3"/>
        <end position="86"/>
    </location>
</feature>
<dbReference type="PANTHER" id="PTHR33606:SF3">
    <property type="entry name" value="PROTEIN YCII"/>
    <property type="match status" value="1"/>
</dbReference>
<evidence type="ECO:0000259" key="2">
    <source>
        <dbReference type="Pfam" id="PF03795"/>
    </source>
</evidence>
<dbReference type="InterPro" id="IPR051807">
    <property type="entry name" value="Sec-metab_biosynth-assoc"/>
</dbReference>
<sequence>MAVFAVQYTYTADVETRMQARPQHRTWLSRLHDENVILAAGPFDEERPGALLVVNTDEQANVEDILTQDPYAGAGVIETVEIREWTPVFGPWAQS</sequence>
<gene>
    <name evidence="3" type="ORF">ACFFN1_09935</name>
</gene>
<dbReference type="Proteomes" id="UP001589707">
    <property type="component" value="Unassembled WGS sequence"/>
</dbReference>
<evidence type="ECO:0000256" key="1">
    <source>
        <dbReference type="ARBA" id="ARBA00007689"/>
    </source>
</evidence>
<dbReference type="RefSeq" id="WP_376840573.1">
    <property type="nucleotide sequence ID" value="NZ_JBHMAU010000066.1"/>
</dbReference>
<evidence type="ECO:0000313" key="3">
    <source>
        <dbReference type="EMBL" id="MFB9776715.1"/>
    </source>
</evidence>
<dbReference type="PANTHER" id="PTHR33606">
    <property type="entry name" value="PROTEIN YCII"/>
    <property type="match status" value="1"/>
</dbReference>
<reference evidence="3 4" key="1">
    <citation type="submission" date="2024-09" db="EMBL/GenBank/DDBJ databases">
        <authorList>
            <person name="Sun Q."/>
            <person name="Mori K."/>
        </authorList>
    </citation>
    <scope>NUCLEOTIDE SEQUENCE [LARGE SCALE GENOMIC DNA]</scope>
    <source>
        <strain evidence="3 4">JCM 11683</strain>
    </source>
</reference>
<name>A0ABV5X2Q0_9MICO</name>
<keyword evidence="4" id="KW-1185">Reference proteome</keyword>
<dbReference type="SUPFAM" id="SSF54909">
    <property type="entry name" value="Dimeric alpha+beta barrel"/>
    <property type="match status" value="1"/>
</dbReference>
<organism evidence="3 4">
    <name type="scientific">Brevibacterium otitidis</name>
    <dbReference type="NCBI Taxonomy" id="53364"/>
    <lineage>
        <taxon>Bacteria</taxon>
        <taxon>Bacillati</taxon>
        <taxon>Actinomycetota</taxon>
        <taxon>Actinomycetes</taxon>
        <taxon>Micrococcales</taxon>
        <taxon>Brevibacteriaceae</taxon>
        <taxon>Brevibacterium</taxon>
    </lineage>
</organism>
<dbReference type="Gene3D" id="3.30.70.1060">
    <property type="entry name" value="Dimeric alpha+beta barrel"/>
    <property type="match status" value="1"/>
</dbReference>
<comment type="similarity">
    <text evidence="1">Belongs to the YciI family.</text>
</comment>
<dbReference type="EMBL" id="JBHMAU010000066">
    <property type="protein sequence ID" value="MFB9776715.1"/>
    <property type="molecule type" value="Genomic_DNA"/>
</dbReference>
<proteinExistence type="inferred from homology"/>
<comment type="caution">
    <text evidence="3">The sequence shown here is derived from an EMBL/GenBank/DDBJ whole genome shotgun (WGS) entry which is preliminary data.</text>
</comment>
<accession>A0ABV5X2Q0</accession>
<dbReference type="InterPro" id="IPR011008">
    <property type="entry name" value="Dimeric_a/b-barrel"/>
</dbReference>